<reference evidence="2 3" key="1">
    <citation type="submission" date="2020-02" db="EMBL/GenBank/DDBJ databases">
        <title>Draft genome sequence of Haematococcus lacustris strain NIES-144.</title>
        <authorList>
            <person name="Morimoto D."/>
            <person name="Nakagawa S."/>
            <person name="Yoshida T."/>
            <person name="Sawayama S."/>
        </authorList>
    </citation>
    <scope>NUCLEOTIDE SEQUENCE [LARGE SCALE GENOMIC DNA]</scope>
    <source>
        <strain evidence="2 3">NIES-144</strain>
    </source>
</reference>
<dbReference type="Proteomes" id="UP000485058">
    <property type="component" value="Unassembled WGS sequence"/>
</dbReference>
<accession>A0A699YNZ3</accession>
<protein>
    <submittedName>
        <fullName evidence="2">Uncharacterized protein</fullName>
    </submittedName>
</protein>
<evidence type="ECO:0000313" key="3">
    <source>
        <dbReference type="Proteomes" id="UP000485058"/>
    </source>
</evidence>
<proteinExistence type="predicted"/>
<feature type="region of interest" description="Disordered" evidence="1">
    <location>
        <begin position="121"/>
        <end position="142"/>
    </location>
</feature>
<keyword evidence="3" id="KW-1185">Reference proteome</keyword>
<dbReference type="AlphaFoldDB" id="A0A699YNZ3"/>
<name>A0A699YNZ3_HAELA</name>
<organism evidence="2 3">
    <name type="scientific">Haematococcus lacustris</name>
    <name type="common">Green alga</name>
    <name type="synonym">Haematococcus pluvialis</name>
    <dbReference type="NCBI Taxonomy" id="44745"/>
    <lineage>
        <taxon>Eukaryota</taxon>
        <taxon>Viridiplantae</taxon>
        <taxon>Chlorophyta</taxon>
        <taxon>core chlorophytes</taxon>
        <taxon>Chlorophyceae</taxon>
        <taxon>CS clade</taxon>
        <taxon>Chlamydomonadales</taxon>
        <taxon>Haematococcaceae</taxon>
        <taxon>Haematococcus</taxon>
    </lineage>
</organism>
<dbReference type="EMBL" id="BLLF01000173">
    <property type="protein sequence ID" value="GFH08626.1"/>
    <property type="molecule type" value="Genomic_DNA"/>
</dbReference>
<comment type="caution">
    <text evidence="2">The sequence shown here is derived from an EMBL/GenBank/DDBJ whole genome shotgun (WGS) entry which is preliminary data.</text>
</comment>
<sequence length="156" mass="16838">MTTTHSHSCLCFLPQRQFTAKLPDHVVLDRLVRVHRRHISGPLIAYQDPSFPTRGTKAGCGASPAASSSSWWRQWAAGLRLSTLWVYPDAGVAALLAHQWSAANESAEEEPAKLSTARVWGHMPDGGSHAHPQPNQAAWGQSAHDAAAMHAYSAGV</sequence>
<gene>
    <name evidence="2" type="ORF">HaLaN_03613</name>
</gene>
<evidence type="ECO:0000313" key="2">
    <source>
        <dbReference type="EMBL" id="GFH08626.1"/>
    </source>
</evidence>
<evidence type="ECO:0000256" key="1">
    <source>
        <dbReference type="SAM" id="MobiDB-lite"/>
    </source>
</evidence>